<organism evidence="3 4">
    <name type="scientific">Metamycoplasma alkalescens</name>
    <dbReference type="NCBI Taxonomy" id="45363"/>
    <lineage>
        <taxon>Bacteria</taxon>
        <taxon>Bacillati</taxon>
        <taxon>Mycoplasmatota</taxon>
        <taxon>Mycoplasmoidales</taxon>
        <taxon>Metamycoplasmataceae</taxon>
        <taxon>Metamycoplasma</taxon>
    </lineage>
</organism>
<comment type="caution">
    <text evidence="3">The sequence shown here is derived from an EMBL/GenBank/DDBJ whole genome shotgun (WGS) entry which is preliminary data.</text>
</comment>
<evidence type="ECO:0000256" key="1">
    <source>
        <dbReference type="ARBA" id="ARBA00022679"/>
    </source>
</evidence>
<sequence length="100" mass="11907">MISIDLTKIKRFKRVSNQAILKFLHPLEIEQYRQLEKQKKPTFLATRWAVKECIYKIDNSLFDFKKILIEKTNEGKYIFEDFQLATTNEDGYVVAVAFKK</sequence>
<accession>A0A318U8U0</accession>
<dbReference type="InterPro" id="IPR037143">
    <property type="entry name" value="4-PPantetheinyl_Trfase_dom_sf"/>
</dbReference>
<gene>
    <name evidence="3" type="ORF">BCF88_1116</name>
</gene>
<dbReference type="EMBL" id="QKLP01000011">
    <property type="protein sequence ID" value="PYF42535.1"/>
    <property type="molecule type" value="Genomic_DNA"/>
</dbReference>
<dbReference type="Proteomes" id="UP000247715">
    <property type="component" value="Unassembled WGS sequence"/>
</dbReference>
<proteinExistence type="predicted"/>
<dbReference type="GO" id="GO:0000287">
    <property type="term" value="F:magnesium ion binding"/>
    <property type="evidence" value="ECO:0007669"/>
    <property type="project" value="InterPro"/>
</dbReference>
<protein>
    <submittedName>
        <fullName evidence="3">Holo-[acyl-carrier protein] synthase</fullName>
    </submittedName>
</protein>
<reference evidence="3 4" key="1">
    <citation type="submission" date="2018-06" db="EMBL/GenBank/DDBJ databases">
        <title>Genomic Encyclopedia of Archaeal and Bacterial Type Strains, Phase II (KMG-II): from individual species to whole genera.</title>
        <authorList>
            <person name="Goeker M."/>
        </authorList>
    </citation>
    <scope>NUCLEOTIDE SEQUENCE [LARGE SCALE GENOMIC DNA]</scope>
    <source>
        <strain evidence="3 4">ATCC 29103</strain>
    </source>
</reference>
<dbReference type="AlphaFoldDB" id="A0A318U8U0"/>
<dbReference type="InterPro" id="IPR008278">
    <property type="entry name" value="4-PPantetheinyl_Trfase_dom"/>
</dbReference>
<feature type="domain" description="4'-phosphopantetheinyl transferase" evidence="2">
    <location>
        <begin position="3"/>
        <end position="97"/>
    </location>
</feature>
<dbReference type="Pfam" id="PF01648">
    <property type="entry name" value="ACPS"/>
    <property type="match status" value="1"/>
</dbReference>
<dbReference type="SUPFAM" id="SSF56214">
    <property type="entry name" value="4'-phosphopantetheinyl transferase"/>
    <property type="match status" value="1"/>
</dbReference>
<dbReference type="Gene3D" id="3.90.470.20">
    <property type="entry name" value="4'-phosphopantetheinyl transferase domain"/>
    <property type="match status" value="1"/>
</dbReference>
<name>A0A318U8U0_9BACT</name>
<evidence type="ECO:0000313" key="3">
    <source>
        <dbReference type="EMBL" id="PYF42535.1"/>
    </source>
</evidence>
<keyword evidence="1" id="KW-0808">Transferase</keyword>
<evidence type="ECO:0000313" key="4">
    <source>
        <dbReference type="Proteomes" id="UP000247715"/>
    </source>
</evidence>
<dbReference type="GO" id="GO:0008897">
    <property type="term" value="F:holo-[acyl-carrier-protein] synthase activity"/>
    <property type="evidence" value="ECO:0007669"/>
    <property type="project" value="InterPro"/>
</dbReference>
<evidence type="ECO:0000259" key="2">
    <source>
        <dbReference type="Pfam" id="PF01648"/>
    </source>
</evidence>
<dbReference type="RefSeq" id="WP_002881907.1">
    <property type="nucleotide sequence ID" value="NZ_CP190015.1"/>
</dbReference>